<feature type="signal peptide" evidence="8">
    <location>
        <begin position="1"/>
        <end position="21"/>
    </location>
</feature>
<comment type="subcellular location">
    <subcellularLocation>
        <location evidence="1">Membrane</location>
        <topology evidence="1">Single-pass type II membrane protein</topology>
    </subcellularLocation>
</comment>
<dbReference type="GO" id="GO:0035269">
    <property type="term" value="P:protein O-linked glycosylation via mannose"/>
    <property type="evidence" value="ECO:0007669"/>
    <property type="project" value="TreeGrafter"/>
</dbReference>
<keyword evidence="6" id="KW-0325">Glycoprotein</keyword>
<dbReference type="GO" id="GO:0016020">
    <property type="term" value="C:membrane"/>
    <property type="evidence" value="ECO:0007669"/>
    <property type="project" value="UniProtKB-SubCell"/>
</dbReference>
<proteinExistence type="predicted"/>
<feature type="chain" id="PRO_5031438218" description="Glycosyltransferase family 49 protein" evidence="8">
    <location>
        <begin position="22"/>
        <end position="965"/>
    </location>
</feature>
<evidence type="ECO:0000256" key="8">
    <source>
        <dbReference type="SAM" id="SignalP"/>
    </source>
</evidence>
<dbReference type="GO" id="GO:0042285">
    <property type="term" value="F:xylosyltransferase activity"/>
    <property type="evidence" value="ECO:0007669"/>
    <property type="project" value="TreeGrafter"/>
</dbReference>
<dbReference type="InterPro" id="IPR029044">
    <property type="entry name" value="Nucleotide-diphossugar_trans"/>
</dbReference>
<keyword evidence="2 7" id="KW-0812">Transmembrane</keyword>
<dbReference type="InterPro" id="IPR051292">
    <property type="entry name" value="Xyl/GlcA_transferase"/>
</dbReference>
<evidence type="ECO:0000256" key="3">
    <source>
        <dbReference type="ARBA" id="ARBA00022968"/>
    </source>
</evidence>
<keyword evidence="8" id="KW-0732">Signal</keyword>
<evidence type="ECO:0000256" key="1">
    <source>
        <dbReference type="ARBA" id="ARBA00004606"/>
    </source>
</evidence>
<name>A0A7S3G986_9EUKA</name>
<dbReference type="PANTHER" id="PTHR12270:SF52">
    <property type="entry name" value="GLYCOSYLTRANSFERASE-LIKE PROTEIN GNT13-RELATED"/>
    <property type="match status" value="1"/>
</dbReference>
<dbReference type="GO" id="GO:0015020">
    <property type="term" value="F:glucuronosyltransferase activity"/>
    <property type="evidence" value="ECO:0007669"/>
    <property type="project" value="TreeGrafter"/>
</dbReference>
<keyword evidence="5 7" id="KW-0472">Membrane</keyword>
<dbReference type="SUPFAM" id="SSF53448">
    <property type="entry name" value="Nucleotide-diphospho-sugar transferases"/>
    <property type="match status" value="1"/>
</dbReference>
<gene>
    <name evidence="9" type="ORF">PBIL07802_LOCUS22155</name>
</gene>
<feature type="transmembrane region" description="Helical" evidence="7">
    <location>
        <begin position="935"/>
        <end position="954"/>
    </location>
</feature>
<dbReference type="AlphaFoldDB" id="A0A7S3G986"/>
<sequence>MPFQGLHLHVILLFYLGACLGFPTSLGVEKEENMKDLVASPLQQANDLLRHHNLLESTKRNETNLVSSSIVANKSSAFKTVETGVKEDYKGMAEGRSNMSIVAIRTRKRGEQGGVEARFGQFSAQVSTKKEQYAEAFAKNSSDVGSYQKDVSIPSLSEGKTVSASWANNSNIKDNRSVIIATEAAAMDVNNLKSGSTAHLLERQHMSSKNVAATVRDFGPVLGAAPVGAPAWNSAFNREARMSVSSINFLSNPSFDEFNPVEANLTGKNEAEKQEKVLKYWKRGGINPYTVSSVFKISGEFSLKLTNRKPSAESGAGAVQFVSFTVDAQREKLEAAGIEVDQIRACAVAVENLSKSVKSLLGSDNSSPRPGFGWDNSSYIFAHPVDVVIAGSAKARKAGSSPCICVDFKFVNWGLRSGLFSLDHCLCFPEGNSEWERREMRIKLSSPPAEATVYVVMYGKKGDAFVDDVSLTVHPVAKKEGESREGTLLSRYLAMEKNGSLDRQECTFQDYAVYPFYKRSSIKPNEAEITLATQLTVDRIRRIYEIATIWDGPIDAVLYIPLPSFHQKRKSEEEANAEEKVKALDTVDRFVAKLGDIVKRLNIHLVRKCHTVFPTNVLRNVALRYIQTEYFIMDDIDLLPAPGMQKRFLDLVSRMPDNDIQRTAFVVPCFEMDPKALAGGFPKDKRALLYLHNKVGTVKTGKGTFWPAHGPTNFDRWKTTKEPYTVAYKRYFEPYYILKRGAPGYDERFSGYGHNKAEHALHLHHFNYKFLVMPNDFLIHINHRISDTQRKVNQTRVWMSWYALNAELSVKALFRPSWDWRRIHSEEGTLSEYYNPFRLGQAPDKSQLYGGRPLLSYEVDLFINGVKVEAMGPARMSRRDETATVPRFSEIQDFNFSKIEFKSFIFDYSHELELKRMERKKKEEKEEDEKAQQGFIALITLSWGIFCLFFYFRLRAKRVRERRNH</sequence>
<evidence type="ECO:0008006" key="10">
    <source>
        <dbReference type="Google" id="ProtNLM"/>
    </source>
</evidence>
<evidence type="ECO:0000256" key="7">
    <source>
        <dbReference type="SAM" id="Phobius"/>
    </source>
</evidence>
<evidence type="ECO:0000256" key="6">
    <source>
        <dbReference type="ARBA" id="ARBA00023180"/>
    </source>
</evidence>
<dbReference type="EMBL" id="HBIB01034096">
    <property type="protein sequence ID" value="CAE0259879.1"/>
    <property type="molecule type" value="Transcribed_RNA"/>
</dbReference>
<protein>
    <recommendedName>
        <fullName evidence="10">Glycosyltransferase family 49 protein</fullName>
    </recommendedName>
</protein>
<evidence type="ECO:0000256" key="4">
    <source>
        <dbReference type="ARBA" id="ARBA00022989"/>
    </source>
</evidence>
<evidence type="ECO:0000313" key="9">
    <source>
        <dbReference type="EMBL" id="CAE0259879.1"/>
    </source>
</evidence>
<reference evidence="9" key="1">
    <citation type="submission" date="2021-01" db="EMBL/GenBank/DDBJ databases">
        <authorList>
            <person name="Corre E."/>
            <person name="Pelletier E."/>
            <person name="Niang G."/>
            <person name="Scheremetjew M."/>
            <person name="Finn R."/>
            <person name="Kale V."/>
            <person name="Holt S."/>
            <person name="Cochrane G."/>
            <person name="Meng A."/>
            <person name="Brown T."/>
            <person name="Cohen L."/>
        </authorList>
    </citation>
    <scope>NUCLEOTIDE SEQUENCE</scope>
    <source>
        <strain evidence="9">NIES-2562</strain>
    </source>
</reference>
<dbReference type="Gene3D" id="3.90.550.10">
    <property type="entry name" value="Spore Coat Polysaccharide Biosynthesis Protein SpsA, Chain A"/>
    <property type="match status" value="1"/>
</dbReference>
<evidence type="ECO:0000256" key="5">
    <source>
        <dbReference type="ARBA" id="ARBA00023136"/>
    </source>
</evidence>
<keyword evidence="4 7" id="KW-1133">Transmembrane helix</keyword>
<organism evidence="9">
    <name type="scientific">Palpitomonas bilix</name>
    <dbReference type="NCBI Taxonomy" id="652834"/>
    <lineage>
        <taxon>Eukaryota</taxon>
        <taxon>Eukaryota incertae sedis</taxon>
    </lineage>
</organism>
<accession>A0A7S3G986</accession>
<evidence type="ECO:0000256" key="2">
    <source>
        <dbReference type="ARBA" id="ARBA00022692"/>
    </source>
</evidence>
<dbReference type="Pfam" id="PF13896">
    <property type="entry name" value="Glyco_transf_49"/>
    <property type="match status" value="1"/>
</dbReference>
<dbReference type="PANTHER" id="PTHR12270">
    <property type="entry name" value="GLYCOSYLTRANSFERASE-RELATED"/>
    <property type="match status" value="1"/>
</dbReference>
<keyword evidence="3" id="KW-0735">Signal-anchor</keyword>